<keyword evidence="1" id="KW-1133">Transmembrane helix</keyword>
<dbReference type="AlphaFoldDB" id="A0A1A9WDJ0"/>
<evidence type="ECO:0000313" key="3">
    <source>
        <dbReference type="Proteomes" id="UP000091820"/>
    </source>
</evidence>
<sequence>MVFVLSQHTAAILFYNGQVLHGPDISLASCSSEHLYSKNRYFFYVNQPIIMECTRNVPVITVIVKEAKLALKSVETTFSNYNSSRRINKKKIVFLRYISTRRIENNNINIILYLGSIICLTLQYDYGFS</sequence>
<organism evidence="2 3">
    <name type="scientific">Glossina brevipalpis</name>
    <dbReference type="NCBI Taxonomy" id="37001"/>
    <lineage>
        <taxon>Eukaryota</taxon>
        <taxon>Metazoa</taxon>
        <taxon>Ecdysozoa</taxon>
        <taxon>Arthropoda</taxon>
        <taxon>Hexapoda</taxon>
        <taxon>Insecta</taxon>
        <taxon>Pterygota</taxon>
        <taxon>Neoptera</taxon>
        <taxon>Endopterygota</taxon>
        <taxon>Diptera</taxon>
        <taxon>Brachycera</taxon>
        <taxon>Muscomorpha</taxon>
        <taxon>Hippoboscoidea</taxon>
        <taxon>Glossinidae</taxon>
        <taxon>Glossina</taxon>
    </lineage>
</organism>
<dbReference type="EnsemblMetazoa" id="GBRI015665-RA">
    <property type="protein sequence ID" value="GBRI015665-PA"/>
    <property type="gene ID" value="GBRI015665"/>
</dbReference>
<dbReference type="VEuPathDB" id="VectorBase:GBRI015665"/>
<proteinExistence type="predicted"/>
<protein>
    <submittedName>
        <fullName evidence="2">Uncharacterized protein</fullName>
    </submittedName>
</protein>
<accession>A0A1A9WDJ0</accession>
<reference evidence="3" key="1">
    <citation type="submission" date="2014-03" db="EMBL/GenBank/DDBJ databases">
        <authorList>
            <person name="Aksoy S."/>
            <person name="Warren W."/>
            <person name="Wilson R.K."/>
        </authorList>
    </citation>
    <scope>NUCLEOTIDE SEQUENCE [LARGE SCALE GENOMIC DNA]</scope>
    <source>
        <strain evidence="3">IAEA</strain>
    </source>
</reference>
<reference evidence="2" key="2">
    <citation type="submission" date="2020-05" db="UniProtKB">
        <authorList>
            <consortium name="EnsemblMetazoa"/>
        </authorList>
    </citation>
    <scope>IDENTIFICATION</scope>
    <source>
        <strain evidence="2">IAEA</strain>
    </source>
</reference>
<dbReference type="Proteomes" id="UP000091820">
    <property type="component" value="Unassembled WGS sequence"/>
</dbReference>
<keyword evidence="1" id="KW-0812">Transmembrane</keyword>
<name>A0A1A9WDJ0_9MUSC</name>
<keyword evidence="1" id="KW-0472">Membrane</keyword>
<evidence type="ECO:0000256" key="1">
    <source>
        <dbReference type="SAM" id="Phobius"/>
    </source>
</evidence>
<feature type="transmembrane region" description="Helical" evidence="1">
    <location>
        <begin position="106"/>
        <end position="124"/>
    </location>
</feature>
<keyword evidence="3" id="KW-1185">Reference proteome</keyword>
<evidence type="ECO:0000313" key="2">
    <source>
        <dbReference type="EnsemblMetazoa" id="GBRI015665-PA"/>
    </source>
</evidence>